<proteinExistence type="predicted"/>
<keyword evidence="1" id="KW-0812">Transmembrane</keyword>
<evidence type="ECO:0000256" key="1">
    <source>
        <dbReference type="SAM" id="Phobius"/>
    </source>
</evidence>
<feature type="transmembrane region" description="Helical" evidence="1">
    <location>
        <begin position="273"/>
        <end position="292"/>
    </location>
</feature>
<feature type="transmembrane region" description="Helical" evidence="1">
    <location>
        <begin position="369"/>
        <end position="389"/>
    </location>
</feature>
<name>A0A9E4ZJV6_9EURY</name>
<comment type="caution">
    <text evidence="2">The sequence shown here is derived from an EMBL/GenBank/DDBJ whole genome shotgun (WGS) entry which is preliminary data.</text>
</comment>
<keyword evidence="1" id="KW-1133">Transmembrane helix</keyword>
<feature type="transmembrane region" description="Helical" evidence="1">
    <location>
        <begin position="16"/>
        <end position="38"/>
    </location>
</feature>
<feature type="transmembrane region" description="Helical" evidence="1">
    <location>
        <begin position="244"/>
        <end position="266"/>
    </location>
</feature>
<feature type="transmembrane region" description="Helical" evidence="1">
    <location>
        <begin position="101"/>
        <end position="119"/>
    </location>
</feature>
<evidence type="ECO:0000313" key="2">
    <source>
        <dbReference type="EMBL" id="MCT8336637.1"/>
    </source>
</evidence>
<dbReference type="RefSeq" id="WP_261596703.1">
    <property type="nucleotide sequence ID" value="NZ_VHLL01000002.1"/>
</dbReference>
<feature type="transmembrane region" description="Helical" evidence="1">
    <location>
        <begin position="72"/>
        <end position="95"/>
    </location>
</feature>
<feature type="transmembrane region" description="Helical" evidence="1">
    <location>
        <begin position="338"/>
        <end position="363"/>
    </location>
</feature>
<reference evidence="2" key="1">
    <citation type="submission" date="2019-06" db="EMBL/GenBank/DDBJ databases">
        <title>Methanoculleus strain from Tamsui River, Taipei, Taiwan.</title>
        <authorList>
            <person name="You Y.-T."/>
            <person name="Chen S.-C."/>
            <person name="Lai S.-J."/>
            <person name="Lee Y.-C."/>
            <person name="Lai M.-C."/>
        </authorList>
    </citation>
    <scope>NUCLEOTIDE SEQUENCE</scope>
    <source>
        <strain evidence="2">Afa-1</strain>
    </source>
</reference>
<feature type="transmembrane region" description="Helical" evidence="1">
    <location>
        <begin position="165"/>
        <end position="187"/>
    </location>
</feature>
<accession>A0A9E4ZJV6</accession>
<feature type="transmembrane region" description="Helical" evidence="1">
    <location>
        <begin position="139"/>
        <end position="159"/>
    </location>
</feature>
<feature type="transmembrane region" description="Helical" evidence="1">
    <location>
        <begin position="298"/>
        <end position="318"/>
    </location>
</feature>
<protein>
    <submittedName>
        <fullName evidence="2">Uncharacterized protein</fullName>
    </submittedName>
</protein>
<evidence type="ECO:0000313" key="3">
    <source>
        <dbReference type="Proteomes" id="UP001065682"/>
    </source>
</evidence>
<keyword evidence="1" id="KW-0472">Membrane</keyword>
<dbReference type="Proteomes" id="UP001065682">
    <property type="component" value="Unassembled WGS sequence"/>
</dbReference>
<feature type="transmembrane region" description="Helical" evidence="1">
    <location>
        <begin position="44"/>
        <end position="60"/>
    </location>
</feature>
<organism evidence="2 3">
    <name type="scientific">Methanoculleus formosensis</name>
    <dbReference type="NCBI Taxonomy" id="2590886"/>
    <lineage>
        <taxon>Archaea</taxon>
        <taxon>Methanobacteriati</taxon>
        <taxon>Methanobacteriota</taxon>
        <taxon>Stenosarchaea group</taxon>
        <taxon>Methanomicrobia</taxon>
        <taxon>Methanomicrobiales</taxon>
        <taxon>Methanomicrobiaceae</taxon>
        <taxon>Methanoculleus</taxon>
    </lineage>
</organism>
<dbReference type="EMBL" id="VHLL01000002">
    <property type="protein sequence ID" value="MCT8336637.1"/>
    <property type="molecule type" value="Genomic_DNA"/>
</dbReference>
<dbReference type="AlphaFoldDB" id="A0A9E4ZJV6"/>
<keyword evidence="3" id="KW-1185">Reference proteome</keyword>
<sequence>MKILEETGISLEVTHLLAIGLIMLALSTVLFSVAAGALPYYEDGVYGLLLIMFGLQLQTIGKTPIGSLKRSWPGLISGVIITAIGFATCFIPGVLGDTPKVLVMIILGAGSSLLLLQLVSADEVHRFRNTLDDGVVTHLTVSGAAVSILEILIAVLIAAQIYRPFLISTDIMAVVALLFGIALYYLASMLQKVHRLHAGSEISTNTPGASLYTIMGMQFGLYMLVLGCLLVPVNLGLLPYATSAMHGALIVLLGVQALVSGTMMTFAFKRNWIFFFVGMVFVAVGAFAIIVPDTIVEFLILFIGGFVILGGFHLLYILIWPKPKSAEPTPKPKGKDLLLMIVLLALALLTVALMITFGLSMLIKNLIQGLILAVVLVCFGLSQFALFYVQSLAEKKHLIG</sequence>
<feature type="transmembrane region" description="Helical" evidence="1">
    <location>
        <begin position="219"/>
        <end position="238"/>
    </location>
</feature>
<gene>
    <name evidence="2" type="ORF">FKB36_03780</name>
</gene>